<reference evidence="2 3" key="1">
    <citation type="submission" date="2016-10" db="EMBL/GenBank/DDBJ databases">
        <authorList>
            <person name="de Groot N.N."/>
        </authorList>
    </citation>
    <scope>NUCLEOTIDE SEQUENCE [LARGE SCALE GENOMIC DNA]</scope>
    <source>
        <strain evidence="2 3">CGMCC 4.7037</strain>
    </source>
</reference>
<evidence type="ECO:0000313" key="2">
    <source>
        <dbReference type="EMBL" id="SEG99448.1"/>
    </source>
</evidence>
<accession>A0A1H6ENL6</accession>
<dbReference type="EMBL" id="FNVT01000013">
    <property type="protein sequence ID" value="SEG99448.1"/>
    <property type="molecule type" value="Genomic_DNA"/>
</dbReference>
<dbReference type="AlphaFoldDB" id="A0A1H6ENL6"/>
<evidence type="ECO:0000256" key="1">
    <source>
        <dbReference type="SAM" id="Coils"/>
    </source>
</evidence>
<dbReference type="OrthoDB" id="3543865at2"/>
<proteinExistence type="predicted"/>
<feature type="coiled-coil region" evidence="1">
    <location>
        <begin position="81"/>
        <end position="108"/>
    </location>
</feature>
<name>A0A1H6ENL6_9ACTN</name>
<protein>
    <submittedName>
        <fullName evidence="2">Uncharacterized protein</fullName>
    </submittedName>
</protein>
<dbReference type="RefSeq" id="WP_103960665.1">
    <property type="nucleotide sequence ID" value="NZ_FNVT01000013.1"/>
</dbReference>
<keyword evidence="3" id="KW-1185">Reference proteome</keyword>
<sequence>MADLDIHLSALDKCRTAIRKAGGQYDDTLKESNPGKLLYDDNGDLRNNRVPIGGELFGELKDSAGLAAEATGVWSSVVSEMDHARNKLAGAERGLSDVEENIRKAHKATS</sequence>
<organism evidence="2 3">
    <name type="scientific">Nonomuraea solani</name>
    <dbReference type="NCBI Taxonomy" id="1144553"/>
    <lineage>
        <taxon>Bacteria</taxon>
        <taxon>Bacillati</taxon>
        <taxon>Actinomycetota</taxon>
        <taxon>Actinomycetes</taxon>
        <taxon>Streptosporangiales</taxon>
        <taxon>Streptosporangiaceae</taxon>
        <taxon>Nonomuraea</taxon>
    </lineage>
</organism>
<dbReference type="Proteomes" id="UP000236732">
    <property type="component" value="Unassembled WGS sequence"/>
</dbReference>
<evidence type="ECO:0000313" key="3">
    <source>
        <dbReference type="Proteomes" id="UP000236732"/>
    </source>
</evidence>
<keyword evidence="1" id="KW-0175">Coiled coil</keyword>
<gene>
    <name evidence="2" type="ORF">SAMN05444920_11350</name>
</gene>